<dbReference type="EMBL" id="CAGKOT010000038">
    <property type="protein sequence ID" value="CAB5378138.1"/>
    <property type="molecule type" value="Genomic_DNA"/>
</dbReference>
<organism evidence="2 3">
    <name type="scientific">Rhizophagus irregularis</name>
    <dbReference type="NCBI Taxonomy" id="588596"/>
    <lineage>
        <taxon>Eukaryota</taxon>
        <taxon>Fungi</taxon>
        <taxon>Fungi incertae sedis</taxon>
        <taxon>Mucoromycota</taxon>
        <taxon>Glomeromycotina</taxon>
        <taxon>Glomeromycetes</taxon>
        <taxon>Glomerales</taxon>
        <taxon>Glomeraceae</taxon>
        <taxon>Rhizophagus</taxon>
    </lineage>
</organism>
<proteinExistence type="predicted"/>
<accession>A0A916EBP2</accession>
<reference evidence="2" key="1">
    <citation type="submission" date="2020-05" db="EMBL/GenBank/DDBJ databases">
        <authorList>
            <person name="Rincon C."/>
            <person name="Sanders R I."/>
            <person name="Robbins C."/>
            <person name="Chaturvedi A."/>
        </authorList>
    </citation>
    <scope>NUCLEOTIDE SEQUENCE</scope>
    <source>
        <strain evidence="2">CHB12</strain>
    </source>
</reference>
<dbReference type="VEuPathDB" id="FungiDB:RhiirFUN_009035"/>
<comment type="caution">
    <text evidence="2">The sequence shown here is derived from an EMBL/GenBank/DDBJ whole genome shotgun (WGS) entry which is preliminary data.</text>
</comment>
<gene>
    <name evidence="2" type="ORF">CHRIB12_LOCUS16096</name>
</gene>
<evidence type="ECO:0000313" key="3">
    <source>
        <dbReference type="Proteomes" id="UP000684084"/>
    </source>
</evidence>
<dbReference type="OrthoDB" id="2377817at2759"/>
<evidence type="ECO:0008006" key="4">
    <source>
        <dbReference type="Google" id="ProtNLM"/>
    </source>
</evidence>
<feature type="region of interest" description="Disordered" evidence="1">
    <location>
        <begin position="96"/>
        <end position="126"/>
    </location>
</feature>
<dbReference type="Proteomes" id="UP000684084">
    <property type="component" value="Unassembled WGS sequence"/>
</dbReference>
<dbReference type="AlphaFoldDB" id="A0A916EBP2"/>
<sequence>MREKHQKVKSLLGDEDILQMITEYLRSVGYNVTVREFKAYIKQDEFRVEKKNVYYDEVDGRLKFEEEEACVNCVMMKPGTNRDGWWKTDGLIKQPGGKGKFKDGIMPADGSVQPMHLPNGQPKVSN</sequence>
<evidence type="ECO:0000256" key="1">
    <source>
        <dbReference type="SAM" id="MobiDB-lite"/>
    </source>
</evidence>
<evidence type="ECO:0000313" key="2">
    <source>
        <dbReference type="EMBL" id="CAB5378138.1"/>
    </source>
</evidence>
<protein>
    <recommendedName>
        <fullName evidence="4">LisH domain-containing protein</fullName>
    </recommendedName>
</protein>
<name>A0A916EBP2_9GLOM</name>